<accession>A0A423W893</accession>
<feature type="compositionally biased region" description="Basic and acidic residues" evidence="1">
    <location>
        <begin position="98"/>
        <end position="113"/>
    </location>
</feature>
<comment type="caution">
    <text evidence="3">The sequence shown here is derived from an EMBL/GenBank/DDBJ whole genome shotgun (WGS) entry which is preliminary data.</text>
</comment>
<keyword evidence="2" id="KW-0472">Membrane</keyword>
<sequence>MGVEVLQGWVGTGVGIFGGTAAVGAVAVAIYCHRRGRARVAEAESGIAIAAYAAAVATAGEFTGGDWRKGMAQAIEAGATTGRREGRVHVRLPRHRMVSQEEAERRAEAEGRPEAWGGEEGAGEAMWSVRAG</sequence>
<evidence type="ECO:0000313" key="4">
    <source>
        <dbReference type="Proteomes" id="UP000285146"/>
    </source>
</evidence>
<keyword evidence="2" id="KW-1133">Transmembrane helix</keyword>
<reference evidence="3 4" key="1">
    <citation type="submission" date="2015-09" db="EMBL/GenBank/DDBJ databases">
        <title>Host preference determinants of Valsa canker pathogens revealed by comparative genomics.</title>
        <authorList>
            <person name="Yin Z."/>
            <person name="Huang L."/>
        </authorList>
    </citation>
    <scope>NUCLEOTIDE SEQUENCE [LARGE SCALE GENOMIC DNA]</scope>
    <source>
        <strain evidence="3 4">SXYLt</strain>
    </source>
</reference>
<proteinExistence type="predicted"/>
<evidence type="ECO:0000313" key="3">
    <source>
        <dbReference type="EMBL" id="ROV99577.1"/>
    </source>
</evidence>
<evidence type="ECO:0000256" key="2">
    <source>
        <dbReference type="SAM" id="Phobius"/>
    </source>
</evidence>
<protein>
    <submittedName>
        <fullName evidence="3">Uncharacterized protein</fullName>
    </submittedName>
</protein>
<dbReference type="Proteomes" id="UP000285146">
    <property type="component" value="Unassembled WGS sequence"/>
</dbReference>
<name>A0A423W893_9PEZI</name>
<keyword evidence="4" id="KW-1185">Reference proteome</keyword>
<evidence type="ECO:0000256" key="1">
    <source>
        <dbReference type="SAM" id="MobiDB-lite"/>
    </source>
</evidence>
<feature type="region of interest" description="Disordered" evidence="1">
    <location>
        <begin position="93"/>
        <end position="132"/>
    </location>
</feature>
<dbReference type="AlphaFoldDB" id="A0A423W893"/>
<keyword evidence="2" id="KW-0812">Transmembrane</keyword>
<organism evidence="3 4">
    <name type="scientific">Cytospora leucostoma</name>
    <dbReference type="NCBI Taxonomy" id="1230097"/>
    <lineage>
        <taxon>Eukaryota</taxon>
        <taxon>Fungi</taxon>
        <taxon>Dikarya</taxon>
        <taxon>Ascomycota</taxon>
        <taxon>Pezizomycotina</taxon>
        <taxon>Sordariomycetes</taxon>
        <taxon>Sordariomycetidae</taxon>
        <taxon>Diaporthales</taxon>
        <taxon>Cytosporaceae</taxon>
        <taxon>Cytospora</taxon>
    </lineage>
</organism>
<gene>
    <name evidence="3" type="ORF">VPNG_07728</name>
</gene>
<dbReference type="InParanoid" id="A0A423W893"/>
<dbReference type="EMBL" id="LKEB01000058">
    <property type="protein sequence ID" value="ROV99577.1"/>
    <property type="molecule type" value="Genomic_DNA"/>
</dbReference>
<feature type="transmembrane region" description="Helical" evidence="2">
    <location>
        <begin position="6"/>
        <end position="32"/>
    </location>
</feature>